<reference evidence="6 7" key="1">
    <citation type="submission" date="2016-05" db="EMBL/GenBank/DDBJ databases">
        <title>Microbial solvent formation.</title>
        <authorList>
            <person name="Poehlein A."/>
            <person name="Montoya Solano J.D."/>
            <person name="Flitsch S."/>
            <person name="Krabben P."/>
            <person name="Duerre P."/>
            <person name="Daniel R."/>
        </authorList>
    </citation>
    <scope>NUCLEOTIDE SEQUENCE [LARGE SCALE GENOMIC DNA]</scope>
    <source>
        <strain evidence="6 7">L1-8</strain>
    </source>
</reference>
<dbReference type="InterPro" id="IPR050490">
    <property type="entry name" value="Bact_solute-bd_prot1"/>
</dbReference>
<proteinExistence type="predicted"/>
<dbReference type="PANTHER" id="PTHR43649">
    <property type="entry name" value="ARABINOSE-BINDING PROTEIN-RELATED"/>
    <property type="match status" value="1"/>
</dbReference>
<keyword evidence="1" id="KW-1003">Cell membrane</keyword>
<dbReference type="AlphaFoldDB" id="A0A1S8NBA6"/>
<evidence type="ECO:0000256" key="4">
    <source>
        <dbReference type="ARBA" id="ARBA00023139"/>
    </source>
</evidence>
<dbReference type="SUPFAM" id="SSF53850">
    <property type="entry name" value="Periplasmic binding protein-like II"/>
    <property type="match status" value="1"/>
</dbReference>
<name>A0A1S8NBA6_CLOSA</name>
<evidence type="ECO:0000256" key="2">
    <source>
        <dbReference type="ARBA" id="ARBA00022729"/>
    </source>
</evidence>
<keyword evidence="2" id="KW-0732">Signal</keyword>
<dbReference type="Proteomes" id="UP000191154">
    <property type="component" value="Unassembled WGS sequence"/>
</dbReference>
<evidence type="ECO:0000313" key="7">
    <source>
        <dbReference type="Proteomes" id="UP000191154"/>
    </source>
</evidence>
<dbReference type="RefSeq" id="WP_176127499.1">
    <property type="nucleotide sequence ID" value="NZ_LZYZ01000003.1"/>
</dbReference>
<protein>
    <submittedName>
        <fullName evidence="6">Multiple sugar-binding protein</fullName>
    </submittedName>
</protein>
<keyword evidence="3" id="KW-0472">Membrane</keyword>
<keyword evidence="4" id="KW-0564">Palmitate</keyword>
<evidence type="ECO:0000256" key="1">
    <source>
        <dbReference type="ARBA" id="ARBA00022475"/>
    </source>
</evidence>
<dbReference type="InterPro" id="IPR006059">
    <property type="entry name" value="SBP"/>
</dbReference>
<evidence type="ECO:0000256" key="3">
    <source>
        <dbReference type="ARBA" id="ARBA00023136"/>
    </source>
</evidence>
<evidence type="ECO:0000313" key="6">
    <source>
        <dbReference type="EMBL" id="OOM13766.1"/>
    </source>
</evidence>
<organism evidence="6 7">
    <name type="scientific">Clostridium saccharobutylicum</name>
    <dbReference type="NCBI Taxonomy" id="169679"/>
    <lineage>
        <taxon>Bacteria</taxon>
        <taxon>Bacillati</taxon>
        <taxon>Bacillota</taxon>
        <taxon>Clostridia</taxon>
        <taxon>Eubacteriales</taxon>
        <taxon>Clostridiaceae</taxon>
        <taxon>Clostridium</taxon>
    </lineage>
</organism>
<dbReference type="PANTHER" id="PTHR43649:SF33">
    <property type="entry name" value="POLYGALACTURONAN_RHAMNOGALACTURONAN-BINDING PROTEIN YTCQ"/>
    <property type="match status" value="1"/>
</dbReference>
<gene>
    <name evidence="6" type="primary">msmE_2</name>
    <name evidence="6" type="ORF">CLOSAC_18520</name>
</gene>
<keyword evidence="5" id="KW-0449">Lipoprotein</keyword>
<dbReference type="Pfam" id="PF01547">
    <property type="entry name" value="SBP_bac_1"/>
    <property type="match status" value="1"/>
</dbReference>
<comment type="caution">
    <text evidence="6">The sequence shown here is derived from an EMBL/GenBank/DDBJ whole genome shotgun (WGS) entry which is preliminary data.</text>
</comment>
<accession>A0A1S8NBA6</accession>
<sequence length="422" mass="48217">MSKVKMVIAISILLAITVILYSTNSINIVDKNGNEQKITLKIVTNRTDLVDSKLKHLANEYESLHPDIEIVFEGIKQPNDLLKIRAAVGESADITIVPTDISRKSLSTFYKPIDDLGFNSKNLNSYSSGLGSDNRLYAVNSGVAYCGIVYNKNSFKKAGIEKIPKTLEEFYDDCDKLKKDNIIPFAINLGDEWPLEIYSDDFALPMEKLGDSDYSNELLDKDLFSNDGGLSYSLNFLKNMKDRQYIEPNFMQANWSNFKIKHAKGEIAMTFLGSWYPNQLIDFGATENDIGMFPFPDTDVIVEDTEWLFAISKDSKHLKESSELFKWLFYDGKYAEACDIAPAVDQGKSQKWFLNELLSYNKKIILGNDRNKETLEAFNEFNHPLTSIFKEYLTSDNPNEVIEKYNKRWRQATNKAKENNEE</sequence>
<dbReference type="Gene3D" id="3.40.190.10">
    <property type="entry name" value="Periplasmic binding protein-like II"/>
    <property type="match status" value="2"/>
</dbReference>
<evidence type="ECO:0000256" key="5">
    <source>
        <dbReference type="ARBA" id="ARBA00023288"/>
    </source>
</evidence>
<dbReference type="EMBL" id="LZYZ01000003">
    <property type="protein sequence ID" value="OOM13766.1"/>
    <property type="molecule type" value="Genomic_DNA"/>
</dbReference>